<keyword evidence="2" id="KW-0812">Transmembrane</keyword>
<feature type="transmembrane region" description="Helical" evidence="2">
    <location>
        <begin position="531"/>
        <end position="550"/>
    </location>
</feature>
<reference evidence="3 4" key="1">
    <citation type="submission" date="2018-05" db="EMBL/GenBank/DDBJ databases">
        <title>Genomic Encyclopedia of Type Strains, Phase IV (KMG-IV): sequencing the most valuable type-strain genomes for metagenomic binning, comparative biology and taxonomic classification.</title>
        <authorList>
            <person name="Goeker M."/>
        </authorList>
    </citation>
    <scope>NUCLEOTIDE SEQUENCE [LARGE SCALE GENOMIC DNA]</scope>
    <source>
        <strain evidence="3 4">DSM 16791</strain>
    </source>
</reference>
<evidence type="ECO:0000313" key="3">
    <source>
        <dbReference type="EMBL" id="PWW03803.1"/>
    </source>
</evidence>
<keyword evidence="1" id="KW-0175">Coiled coil</keyword>
<gene>
    <name evidence="3" type="ORF">DFR52_101491</name>
</gene>
<dbReference type="AlphaFoldDB" id="A0A317PQQ6"/>
<evidence type="ECO:0000256" key="2">
    <source>
        <dbReference type="SAM" id="Phobius"/>
    </source>
</evidence>
<keyword evidence="2" id="KW-1133">Transmembrane helix</keyword>
<dbReference type="RefSeq" id="WP_146215528.1">
    <property type="nucleotide sequence ID" value="NZ_QGTR01000001.1"/>
</dbReference>
<feature type="transmembrane region" description="Helical" evidence="2">
    <location>
        <begin position="500"/>
        <end position="525"/>
    </location>
</feature>
<organism evidence="3 4">
    <name type="scientific">Hoeflea marina</name>
    <dbReference type="NCBI Taxonomy" id="274592"/>
    <lineage>
        <taxon>Bacteria</taxon>
        <taxon>Pseudomonadati</taxon>
        <taxon>Pseudomonadota</taxon>
        <taxon>Alphaproteobacteria</taxon>
        <taxon>Hyphomicrobiales</taxon>
        <taxon>Rhizobiaceae</taxon>
        <taxon>Hoeflea</taxon>
    </lineage>
</organism>
<evidence type="ECO:0008006" key="5">
    <source>
        <dbReference type="Google" id="ProtNLM"/>
    </source>
</evidence>
<dbReference type="OrthoDB" id="7296482at2"/>
<name>A0A317PQQ6_9HYPH</name>
<feature type="transmembrane region" description="Helical" evidence="2">
    <location>
        <begin position="399"/>
        <end position="416"/>
    </location>
</feature>
<keyword evidence="2" id="KW-0472">Membrane</keyword>
<dbReference type="EMBL" id="QGTR01000001">
    <property type="protein sequence ID" value="PWW03803.1"/>
    <property type="molecule type" value="Genomic_DNA"/>
</dbReference>
<keyword evidence="4" id="KW-1185">Reference proteome</keyword>
<feature type="coiled-coil region" evidence="1">
    <location>
        <begin position="469"/>
        <end position="496"/>
    </location>
</feature>
<accession>A0A317PQQ6</accession>
<evidence type="ECO:0000256" key="1">
    <source>
        <dbReference type="SAM" id="Coils"/>
    </source>
</evidence>
<feature type="transmembrane region" description="Helical" evidence="2">
    <location>
        <begin position="580"/>
        <end position="600"/>
    </location>
</feature>
<sequence length="606" mass="67375">MKSGDIPVRVFREILLFPLRLDHHADKPLLNDHLAGLDGKIWKPLGDPKTIGRSRIAAESDRAYESDADHKRRNDYAELAYFHPYVQRFLYEEASAGRGPLLTTYAREGIDRLVVTAGYGFGGIPWTATASAHSFSLELLVERIHCHHVREPGLLIFSVELVADQNADVRRFGEDGGLIDDARGLSLAEVLVVKDCLRRVFPPYFEKLGTPGRTGGGGAVAWNRALFPSSVELAPAGSQEGQIFALDVATANAMADQMLMPERLHPVAPWWREVFKGFNIDGNALGPQLFQTGDERMQSLSFVAVGEAAAVERPDLVRLCFADGPGNGYPYDPAFLAEFEKDHCYDRFWDQGTRYMFSSYSTTLLVQTLGGDFFPLQVLQEHLRRHYFRLQLMVQINKTGLLAFSSWLSAAMRLHGSLRSSRYRRQVNDLRRGFLEFSQISWFSNVSNQEQARELYAAMMRHSGNPDLYQEVARELEQARNELAEIETEKQSEAGAGLNVIALVASAVGLFLTYAQVAGGVFAAGGAAADWFHSVLGGVFMVAGVAAFYVTRQFYEGKWKPRRGDGLPVKARIRDLRRPAYLLSIGAVAAGAVILVWQGLARLWPG</sequence>
<protein>
    <recommendedName>
        <fullName evidence="5">CorA-like Mg2+ transporter protein</fullName>
    </recommendedName>
</protein>
<comment type="caution">
    <text evidence="3">The sequence shown here is derived from an EMBL/GenBank/DDBJ whole genome shotgun (WGS) entry which is preliminary data.</text>
</comment>
<dbReference type="Proteomes" id="UP000246352">
    <property type="component" value="Unassembled WGS sequence"/>
</dbReference>
<proteinExistence type="predicted"/>
<evidence type="ECO:0000313" key="4">
    <source>
        <dbReference type="Proteomes" id="UP000246352"/>
    </source>
</evidence>